<dbReference type="InterPro" id="IPR006483">
    <property type="entry name" value="CRISPR-assoc_Cas3_HD"/>
</dbReference>
<evidence type="ECO:0000313" key="13">
    <source>
        <dbReference type="Proteomes" id="UP000217549"/>
    </source>
</evidence>
<keyword evidence="8" id="KW-0067">ATP-binding</keyword>
<dbReference type="GO" id="GO:0046872">
    <property type="term" value="F:metal ion binding"/>
    <property type="evidence" value="ECO:0007669"/>
    <property type="project" value="UniProtKB-KW"/>
</dbReference>
<keyword evidence="6" id="KW-0378">Hydrolase</keyword>
<dbReference type="SMART" id="SM00471">
    <property type="entry name" value="HDc"/>
    <property type="match status" value="1"/>
</dbReference>
<keyword evidence="5" id="KW-0547">Nucleotide-binding</keyword>
<keyword evidence="3" id="KW-0540">Nuclease</keyword>
<dbReference type="GO" id="GO:0005524">
    <property type="term" value="F:ATP binding"/>
    <property type="evidence" value="ECO:0007669"/>
    <property type="project" value="UniProtKB-KW"/>
</dbReference>
<keyword evidence="7" id="KW-0347">Helicase</keyword>
<keyword evidence="4" id="KW-0479">Metal-binding</keyword>
<dbReference type="NCBIfam" id="TIGR01587">
    <property type="entry name" value="cas3_core"/>
    <property type="match status" value="1"/>
</dbReference>
<sequence length="739" mass="85421">MEKKYIAHINEELKTEQTVKEHSENVAMLAEEYAVEIFKKIAYVTGLLHDCGKYQESFQKRISGSDIRVEHSTCGVIIVKDMSENKSRYPLGILSRMMEYCIAGHHSGIPDGGTRNDYGTDSTLAGRLKRKFEDFSTYKEELEIPELDEKDFLQFLLSDCDNSEEKVLDKIAFLTRYLFSCLVDADSEDTANFCRVDERPRELKGDFGAALDNVNQKLESFQVETELQTARALLQSQAFENAKKTAEIYLLNMPTGSGKTLASVKIALERVISQKKKRIIYVIPYNSIIDQTAEVFNELFQNNLEILRHQSTFDYENIDEMDEDYKKAAKVAVENWGNTKFIITTTVQFFESIYSNKRGKLRKIHNMADSILIFDEAHMMPEEYLQPCLQAVAYITKYLQSESIFLTATMPDYLSLIRKYAVTDSKIVNLIEDKSLFKKFQKCNYNYLGEIGEDELLAKSSLSPSSLIIVNTRKAARKLYKKISGKKYHLSTYMTALDRAIVLKNIRKELKCLEKEFTDFKNVPEERRITIVSTSLIEAGVDLDVYTVFRELKGLDNILQAGGRCNREGKRKRADVFVFELLDSKKKAISVEMDITRDLLKKYEDISDSACIKEYYERIFSLKEDSISQNTMHCMCDDFRYIPFKEYAKNFELIDSRTVSLVIPRDEKSRQMVADLECKQTVNERNLQNYTCSLYKNELDDLIKQNVVDDFGTGIYCLTNLDYYDEEIGLLFEARDYLL</sequence>
<dbReference type="InterPro" id="IPR050474">
    <property type="entry name" value="Hel308_SKI2-like"/>
</dbReference>
<dbReference type="InterPro" id="IPR011545">
    <property type="entry name" value="DEAD/DEAH_box_helicase_dom"/>
</dbReference>
<evidence type="ECO:0000259" key="10">
    <source>
        <dbReference type="PROSITE" id="PS51192"/>
    </source>
</evidence>
<dbReference type="PANTHER" id="PTHR47961:SF6">
    <property type="entry name" value="DNA-DIRECTED DNA POLYMERASE"/>
    <property type="match status" value="1"/>
</dbReference>
<proteinExistence type="inferred from homology"/>
<evidence type="ECO:0000256" key="8">
    <source>
        <dbReference type="ARBA" id="ARBA00022840"/>
    </source>
</evidence>
<dbReference type="Pfam" id="PF00270">
    <property type="entry name" value="DEAD"/>
    <property type="match status" value="1"/>
</dbReference>
<dbReference type="CDD" id="cd17930">
    <property type="entry name" value="DEXHc_cas3"/>
    <property type="match status" value="1"/>
</dbReference>
<dbReference type="GO" id="GO:0004519">
    <property type="term" value="F:endonuclease activity"/>
    <property type="evidence" value="ECO:0007669"/>
    <property type="project" value="UniProtKB-KW"/>
</dbReference>
<dbReference type="RefSeq" id="WP_096240541.1">
    <property type="nucleotide sequence ID" value="NZ_LT907978.1"/>
</dbReference>
<evidence type="ECO:0000313" key="12">
    <source>
        <dbReference type="EMBL" id="SOB72609.1"/>
    </source>
</evidence>
<keyword evidence="13" id="KW-1185">Reference proteome</keyword>
<feature type="domain" description="Helicase ATP-binding" evidence="10">
    <location>
        <begin position="240"/>
        <end position="428"/>
    </location>
</feature>
<dbReference type="SUPFAM" id="SSF52540">
    <property type="entry name" value="P-loop containing nucleoside triphosphate hydrolases"/>
    <property type="match status" value="1"/>
</dbReference>
<organism evidence="12 13">
    <name type="scientific">Anaerobutyricum hallii</name>
    <dbReference type="NCBI Taxonomy" id="39488"/>
    <lineage>
        <taxon>Bacteria</taxon>
        <taxon>Bacillati</taxon>
        <taxon>Bacillota</taxon>
        <taxon>Clostridia</taxon>
        <taxon>Lachnospirales</taxon>
        <taxon>Lachnospiraceae</taxon>
        <taxon>Anaerobutyricum</taxon>
    </lineage>
</organism>
<evidence type="ECO:0000256" key="1">
    <source>
        <dbReference type="ARBA" id="ARBA00006847"/>
    </source>
</evidence>
<dbReference type="NCBIfam" id="TIGR01596">
    <property type="entry name" value="cas3_HD"/>
    <property type="match status" value="1"/>
</dbReference>
<dbReference type="PANTHER" id="PTHR47961">
    <property type="entry name" value="DNA POLYMERASE THETA, PUTATIVE (AFU_ORTHOLOGUE AFUA_1G05260)-RELATED"/>
    <property type="match status" value="1"/>
</dbReference>
<dbReference type="Pfam" id="PF22590">
    <property type="entry name" value="Cas3-like_C_2"/>
    <property type="match status" value="1"/>
</dbReference>
<dbReference type="SUPFAM" id="SSF109604">
    <property type="entry name" value="HD-domain/PDEase-like"/>
    <property type="match status" value="1"/>
</dbReference>
<keyword evidence="12" id="KW-0255">Endonuclease</keyword>
<dbReference type="GO" id="GO:0003676">
    <property type="term" value="F:nucleic acid binding"/>
    <property type="evidence" value="ECO:0007669"/>
    <property type="project" value="InterPro"/>
</dbReference>
<evidence type="ECO:0000256" key="4">
    <source>
        <dbReference type="ARBA" id="ARBA00022723"/>
    </source>
</evidence>
<evidence type="ECO:0000256" key="9">
    <source>
        <dbReference type="ARBA" id="ARBA00023118"/>
    </source>
</evidence>
<dbReference type="InterPro" id="IPR038257">
    <property type="entry name" value="CRISPR-assoc_Cas3_HD_sf"/>
</dbReference>
<dbReference type="InterPro" id="IPR006474">
    <property type="entry name" value="Helicase_Cas3_CRISPR-ass_core"/>
</dbReference>
<dbReference type="GO" id="GO:0051607">
    <property type="term" value="P:defense response to virus"/>
    <property type="evidence" value="ECO:0007669"/>
    <property type="project" value="UniProtKB-KW"/>
</dbReference>
<dbReference type="AlphaFoldDB" id="A0A285PSM0"/>
<dbReference type="InterPro" id="IPR014001">
    <property type="entry name" value="Helicase_ATP-bd"/>
</dbReference>
<feature type="domain" description="HD Cas3-type" evidence="11">
    <location>
        <begin position="12"/>
        <end position="188"/>
    </location>
</feature>
<dbReference type="Gene3D" id="3.40.50.300">
    <property type="entry name" value="P-loop containing nucleotide triphosphate hydrolases"/>
    <property type="match status" value="2"/>
</dbReference>
<accession>A0A285PSM0</accession>
<dbReference type="CDD" id="cd09641">
    <property type="entry name" value="Cas3''_I"/>
    <property type="match status" value="1"/>
</dbReference>
<dbReference type="PROSITE" id="PS51643">
    <property type="entry name" value="HD_CAS3"/>
    <property type="match status" value="1"/>
</dbReference>
<evidence type="ECO:0000259" key="11">
    <source>
        <dbReference type="PROSITE" id="PS51643"/>
    </source>
</evidence>
<dbReference type="Pfam" id="PF01966">
    <property type="entry name" value="HD"/>
    <property type="match status" value="1"/>
</dbReference>
<evidence type="ECO:0000256" key="2">
    <source>
        <dbReference type="ARBA" id="ARBA00009046"/>
    </source>
</evidence>
<evidence type="ECO:0000256" key="6">
    <source>
        <dbReference type="ARBA" id="ARBA00022801"/>
    </source>
</evidence>
<name>A0A285PSM0_9FIRM</name>
<protein>
    <submittedName>
        <fullName evidence="12">Cas3_HD: CRISPR-associated endonuclease Cas3-HD</fullName>
    </submittedName>
</protein>
<gene>
    <name evidence="12" type="ORF">EHLA_1976</name>
</gene>
<dbReference type="SMART" id="SM00487">
    <property type="entry name" value="DEXDc"/>
    <property type="match status" value="1"/>
</dbReference>
<dbReference type="InterPro" id="IPR054712">
    <property type="entry name" value="Cas3-like_dom"/>
</dbReference>
<evidence type="ECO:0000256" key="3">
    <source>
        <dbReference type="ARBA" id="ARBA00022722"/>
    </source>
</evidence>
<reference evidence="13" key="1">
    <citation type="submission" date="2017-09" db="EMBL/GenBank/DDBJ databases">
        <authorList>
            <person name="Shetty A S."/>
        </authorList>
    </citation>
    <scope>NUCLEOTIDE SEQUENCE [LARGE SCALE GENOMIC DNA]</scope>
</reference>
<dbReference type="InterPro" id="IPR006674">
    <property type="entry name" value="HD_domain"/>
</dbReference>
<dbReference type="Gene3D" id="1.10.3210.30">
    <property type="match status" value="1"/>
</dbReference>
<evidence type="ECO:0000256" key="7">
    <source>
        <dbReference type="ARBA" id="ARBA00022806"/>
    </source>
</evidence>
<dbReference type="KEGG" id="ehl:EHLA_1976"/>
<evidence type="ECO:0000256" key="5">
    <source>
        <dbReference type="ARBA" id="ARBA00022741"/>
    </source>
</evidence>
<comment type="similarity">
    <text evidence="1">In the N-terminal section; belongs to the CRISPR-associated nuclease Cas3-HD family.</text>
</comment>
<dbReference type="EMBL" id="LT907978">
    <property type="protein sequence ID" value="SOB72609.1"/>
    <property type="molecule type" value="Genomic_DNA"/>
</dbReference>
<keyword evidence="9" id="KW-0051">Antiviral defense</keyword>
<dbReference type="Proteomes" id="UP000217549">
    <property type="component" value="Chromosome I"/>
</dbReference>
<dbReference type="GO" id="GO:0016787">
    <property type="term" value="F:hydrolase activity"/>
    <property type="evidence" value="ECO:0007669"/>
    <property type="project" value="UniProtKB-KW"/>
</dbReference>
<dbReference type="PROSITE" id="PS51192">
    <property type="entry name" value="HELICASE_ATP_BIND_1"/>
    <property type="match status" value="1"/>
</dbReference>
<dbReference type="InterPro" id="IPR003607">
    <property type="entry name" value="HD/PDEase_dom"/>
</dbReference>
<dbReference type="GO" id="GO:0004386">
    <property type="term" value="F:helicase activity"/>
    <property type="evidence" value="ECO:0007669"/>
    <property type="project" value="UniProtKB-KW"/>
</dbReference>
<dbReference type="InterPro" id="IPR027417">
    <property type="entry name" value="P-loop_NTPase"/>
</dbReference>
<comment type="similarity">
    <text evidence="2">In the central section; belongs to the CRISPR-associated helicase Cas3 family.</text>
</comment>